<reference evidence="2" key="2">
    <citation type="submission" date="2020-08" db="EMBL/GenBank/DDBJ databases">
        <title>Plant Genome Project.</title>
        <authorList>
            <person name="Zhang R.-G."/>
        </authorList>
    </citation>
    <scope>NUCLEOTIDE SEQUENCE</scope>
    <source>
        <strain evidence="2">Huo1</strain>
        <tissue evidence="2">Leaf</tissue>
    </source>
</reference>
<dbReference type="InterPro" id="IPR012677">
    <property type="entry name" value="Nucleotide-bd_a/b_plait_sf"/>
</dbReference>
<proteinExistence type="predicted"/>
<feature type="domain" description="RRM" evidence="1">
    <location>
        <begin position="40"/>
        <end position="65"/>
    </location>
</feature>
<dbReference type="Pfam" id="PF00076">
    <property type="entry name" value="RRM_1"/>
    <property type="match status" value="1"/>
</dbReference>
<dbReference type="InterPro" id="IPR035979">
    <property type="entry name" value="RBD_domain_sf"/>
</dbReference>
<dbReference type="EMBL" id="PNBA02000006">
    <property type="protein sequence ID" value="KAG6419990.1"/>
    <property type="molecule type" value="Genomic_DNA"/>
</dbReference>
<sequence length="116" mass="12658">MHMACFNKVGTMLRQSISASSALSGQSSMLNAMRLMSTKLFIGGLSYQTDDQSLRDAFSSFGEVDSGESNRVAVISHFCTFPSLLKGMLQYQCCRSLALLVEALGKVFNGPKYRAL</sequence>
<dbReference type="InterPro" id="IPR000504">
    <property type="entry name" value="RRM_dom"/>
</dbReference>
<dbReference type="AlphaFoldDB" id="A0A8X8XXK4"/>
<evidence type="ECO:0000313" key="3">
    <source>
        <dbReference type="Proteomes" id="UP000298416"/>
    </source>
</evidence>
<reference evidence="2" key="1">
    <citation type="submission" date="2018-01" db="EMBL/GenBank/DDBJ databases">
        <authorList>
            <person name="Mao J.F."/>
        </authorList>
    </citation>
    <scope>NUCLEOTIDE SEQUENCE</scope>
    <source>
        <strain evidence="2">Huo1</strain>
        <tissue evidence="2">Leaf</tissue>
    </source>
</reference>
<organism evidence="2">
    <name type="scientific">Salvia splendens</name>
    <name type="common">Scarlet sage</name>
    <dbReference type="NCBI Taxonomy" id="180675"/>
    <lineage>
        <taxon>Eukaryota</taxon>
        <taxon>Viridiplantae</taxon>
        <taxon>Streptophyta</taxon>
        <taxon>Embryophyta</taxon>
        <taxon>Tracheophyta</taxon>
        <taxon>Spermatophyta</taxon>
        <taxon>Magnoliopsida</taxon>
        <taxon>eudicotyledons</taxon>
        <taxon>Gunneridae</taxon>
        <taxon>Pentapetalae</taxon>
        <taxon>asterids</taxon>
        <taxon>lamiids</taxon>
        <taxon>Lamiales</taxon>
        <taxon>Lamiaceae</taxon>
        <taxon>Nepetoideae</taxon>
        <taxon>Mentheae</taxon>
        <taxon>Salviinae</taxon>
        <taxon>Salvia</taxon>
        <taxon>Salvia subgen. Calosphace</taxon>
        <taxon>core Calosphace</taxon>
    </lineage>
</organism>
<dbReference type="GO" id="GO:0003723">
    <property type="term" value="F:RNA binding"/>
    <property type="evidence" value="ECO:0007669"/>
    <property type="project" value="InterPro"/>
</dbReference>
<protein>
    <recommendedName>
        <fullName evidence="1">RRM domain-containing protein</fullName>
    </recommendedName>
</protein>
<dbReference type="Proteomes" id="UP000298416">
    <property type="component" value="Unassembled WGS sequence"/>
</dbReference>
<accession>A0A8X8XXK4</accession>
<keyword evidence="3" id="KW-1185">Reference proteome</keyword>
<evidence type="ECO:0000313" key="2">
    <source>
        <dbReference type="EMBL" id="KAG6419990.1"/>
    </source>
</evidence>
<name>A0A8X8XXK4_SALSN</name>
<gene>
    <name evidence="2" type="ORF">SASPL_116504</name>
</gene>
<dbReference type="Gene3D" id="3.30.70.330">
    <property type="match status" value="1"/>
</dbReference>
<dbReference type="SUPFAM" id="SSF54928">
    <property type="entry name" value="RNA-binding domain, RBD"/>
    <property type="match status" value="1"/>
</dbReference>
<comment type="caution">
    <text evidence="2">The sequence shown here is derived from an EMBL/GenBank/DDBJ whole genome shotgun (WGS) entry which is preliminary data.</text>
</comment>
<evidence type="ECO:0000259" key="1">
    <source>
        <dbReference type="Pfam" id="PF00076"/>
    </source>
</evidence>